<keyword evidence="6" id="KW-0336">GPI-anchor</keyword>
<comment type="similarity">
    <text evidence="3 13">Belongs to the glycosyl hydrolase 17 family.</text>
</comment>
<dbReference type="GO" id="GO:0005975">
    <property type="term" value="P:carbohydrate metabolic process"/>
    <property type="evidence" value="ECO:0007669"/>
    <property type="project" value="InterPro"/>
</dbReference>
<dbReference type="InterPro" id="IPR044965">
    <property type="entry name" value="Glyco_hydro_17_plant"/>
</dbReference>
<organism evidence="17">
    <name type="scientific">Anthurium amnicola</name>
    <dbReference type="NCBI Taxonomy" id="1678845"/>
    <lineage>
        <taxon>Eukaryota</taxon>
        <taxon>Viridiplantae</taxon>
        <taxon>Streptophyta</taxon>
        <taxon>Embryophyta</taxon>
        <taxon>Tracheophyta</taxon>
        <taxon>Spermatophyta</taxon>
        <taxon>Magnoliopsida</taxon>
        <taxon>Liliopsida</taxon>
        <taxon>Araceae</taxon>
        <taxon>Pothoideae</taxon>
        <taxon>Potheae</taxon>
        <taxon>Anthurium</taxon>
    </lineage>
</organism>
<feature type="signal peptide" evidence="15">
    <location>
        <begin position="1"/>
        <end position="30"/>
    </location>
</feature>
<dbReference type="FunFam" id="3.20.20.80:FF:000005">
    <property type="entry name" value="Glucan endo-1,3-beta-glucosidase 14"/>
    <property type="match status" value="1"/>
</dbReference>
<dbReference type="GO" id="GO:0098552">
    <property type="term" value="C:side of membrane"/>
    <property type="evidence" value="ECO:0007669"/>
    <property type="project" value="UniProtKB-KW"/>
</dbReference>
<dbReference type="Pfam" id="PF00332">
    <property type="entry name" value="Glyco_hydro_17"/>
    <property type="match status" value="1"/>
</dbReference>
<evidence type="ECO:0000256" key="8">
    <source>
        <dbReference type="ARBA" id="ARBA00022801"/>
    </source>
</evidence>
<gene>
    <name evidence="17" type="primary">A6</name>
    <name evidence="17" type="ORF">g.29511</name>
</gene>
<keyword evidence="12 14" id="KW-0326">Glycosidase</keyword>
<evidence type="ECO:0000256" key="6">
    <source>
        <dbReference type="ARBA" id="ARBA00022622"/>
    </source>
</evidence>
<dbReference type="InterPro" id="IPR000490">
    <property type="entry name" value="Glyco_hydro_17"/>
</dbReference>
<reference evidence="17" key="1">
    <citation type="submission" date="2015-07" db="EMBL/GenBank/DDBJ databases">
        <title>Transcriptome Assembly of Anthurium amnicola.</title>
        <authorList>
            <person name="Suzuki J."/>
        </authorList>
    </citation>
    <scope>NUCLEOTIDE SEQUENCE</scope>
</reference>
<evidence type="ECO:0000259" key="16">
    <source>
        <dbReference type="SMART" id="SM00768"/>
    </source>
</evidence>
<evidence type="ECO:0000256" key="2">
    <source>
        <dbReference type="ARBA" id="ARBA00004609"/>
    </source>
</evidence>
<evidence type="ECO:0000256" key="13">
    <source>
        <dbReference type="RuleBase" id="RU004335"/>
    </source>
</evidence>
<evidence type="ECO:0000313" key="17">
    <source>
        <dbReference type="EMBL" id="JAT59268.1"/>
    </source>
</evidence>
<keyword evidence="9" id="KW-0472">Membrane</keyword>
<dbReference type="EMBL" id="GDJX01008668">
    <property type="protein sequence ID" value="JAT59268.1"/>
    <property type="molecule type" value="Transcribed_RNA"/>
</dbReference>
<dbReference type="PROSITE" id="PS00587">
    <property type="entry name" value="GLYCOSYL_HYDROL_F17"/>
    <property type="match status" value="1"/>
</dbReference>
<evidence type="ECO:0000256" key="3">
    <source>
        <dbReference type="ARBA" id="ARBA00008773"/>
    </source>
</evidence>
<dbReference type="EC" id="3.2.1.39" evidence="4"/>
<evidence type="ECO:0000256" key="7">
    <source>
        <dbReference type="ARBA" id="ARBA00022729"/>
    </source>
</evidence>
<evidence type="ECO:0000256" key="4">
    <source>
        <dbReference type="ARBA" id="ARBA00012780"/>
    </source>
</evidence>
<keyword evidence="7 15" id="KW-0732">Signal</keyword>
<evidence type="ECO:0000256" key="10">
    <source>
        <dbReference type="ARBA" id="ARBA00023157"/>
    </source>
</evidence>
<feature type="domain" description="X8" evidence="16">
    <location>
        <begin position="385"/>
        <end position="475"/>
    </location>
</feature>
<proteinExistence type="inferred from homology"/>
<dbReference type="GO" id="GO:0005886">
    <property type="term" value="C:plasma membrane"/>
    <property type="evidence" value="ECO:0007669"/>
    <property type="project" value="UniProtKB-SubCell"/>
</dbReference>
<keyword evidence="11" id="KW-0325">Glycoprotein</keyword>
<keyword evidence="10" id="KW-1015">Disulfide bond</keyword>
<accession>A0A1D1YX77</accession>
<evidence type="ECO:0000256" key="1">
    <source>
        <dbReference type="ARBA" id="ARBA00000382"/>
    </source>
</evidence>
<protein>
    <recommendedName>
        <fullName evidence="4">glucan endo-1,3-beta-D-glucosidase</fullName>
        <ecNumber evidence="4">3.2.1.39</ecNumber>
    </recommendedName>
</protein>
<sequence length="480" mass="51602">MRPQMGRLSLVLLPTQLVLVLLSGVVTVQGAVSSTLGISYGQLGSDLPAPPRAVELIRSVRGARVKLYDANQTILAALAGTPLQAAVMLPNELIPDAAANQSFADRWVASNLLPFRSTVNLRFLLVGNEILSYPTLGNSTWPRLVPAMERLRRALKAHSLRGVKVGTTLAMDALKASFPPSAGAFRDDIAGSVMAPMLRFLRRTRSFYFVDVYPYFAWAANPATIALDYALMEKGAKAYTDPSSGLTYTNLLDQQLDAVYAAMARLGYPKLPLVIAETGWPNGGDYDQIGGNVYNAATYNRNLARRMARKPPVGTPARPGEAIPTFLFALFNEDRKPGPGTERHWGLFYPNGTGVYGIDLAGRTPDGAFGPLPVATNNEPYRGQIWCVAATVGRGEMNATDLGDAVAYACGQVNEGGCGPIRPGGSCYRPDSPVWHASYAFNAYWQQFRRSGGTCFFNGLAAQTIHDPSVGSCKFPSAAG</sequence>
<dbReference type="GO" id="GO:0009506">
    <property type="term" value="C:plasmodesma"/>
    <property type="evidence" value="ECO:0007669"/>
    <property type="project" value="UniProtKB-ARBA"/>
</dbReference>
<evidence type="ECO:0000256" key="14">
    <source>
        <dbReference type="RuleBase" id="RU004336"/>
    </source>
</evidence>
<dbReference type="InterPro" id="IPR017853">
    <property type="entry name" value="GH"/>
</dbReference>
<feature type="chain" id="PRO_5008900535" description="glucan endo-1,3-beta-D-glucosidase" evidence="15">
    <location>
        <begin position="31"/>
        <end position="480"/>
    </location>
</feature>
<dbReference type="Pfam" id="PF07983">
    <property type="entry name" value="X8"/>
    <property type="match status" value="1"/>
</dbReference>
<evidence type="ECO:0000256" key="12">
    <source>
        <dbReference type="ARBA" id="ARBA00023295"/>
    </source>
</evidence>
<comment type="catalytic activity">
    <reaction evidence="1">
        <text>Hydrolysis of (1-&gt;3)-beta-D-glucosidic linkages in (1-&gt;3)-beta-D-glucans.</text>
        <dbReference type="EC" id="3.2.1.39"/>
    </reaction>
</comment>
<evidence type="ECO:0000256" key="15">
    <source>
        <dbReference type="SAM" id="SignalP"/>
    </source>
</evidence>
<dbReference type="SMART" id="SM00768">
    <property type="entry name" value="X8"/>
    <property type="match status" value="1"/>
</dbReference>
<dbReference type="GO" id="GO:0042973">
    <property type="term" value="F:glucan endo-1,3-beta-D-glucosidase activity"/>
    <property type="evidence" value="ECO:0007669"/>
    <property type="project" value="UniProtKB-EC"/>
</dbReference>
<keyword evidence="8 14" id="KW-0378">Hydrolase</keyword>
<keyword evidence="6" id="KW-0449">Lipoprotein</keyword>
<dbReference type="Gene3D" id="3.20.20.80">
    <property type="entry name" value="Glycosidases"/>
    <property type="match status" value="1"/>
</dbReference>
<dbReference type="InterPro" id="IPR012946">
    <property type="entry name" value="X8"/>
</dbReference>
<dbReference type="PANTHER" id="PTHR32227">
    <property type="entry name" value="GLUCAN ENDO-1,3-BETA-GLUCOSIDASE BG1-RELATED-RELATED"/>
    <property type="match status" value="1"/>
</dbReference>
<dbReference type="SUPFAM" id="SSF51445">
    <property type="entry name" value="(Trans)glycosidases"/>
    <property type="match status" value="1"/>
</dbReference>
<evidence type="ECO:0000256" key="5">
    <source>
        <dbReference type="ARBA" id="ARBA00022475"/>
    </source>
</evidence>
<dbReference type="FunFam" id="1.20.58.1040:FF:000001">
    <property type="entry name" value="Glucan endo-1,3-beta-glucosidase 4"/>
    <property type="match status" value="1"/>
</dbReference>
<evidence type="ECO:0000256" key="9">
    <source>
        <dbReference type="ARBA" id="ARBA00023136"/>
    </source>
</evidence>
<dbReference type="AlphaFoldDB" id="A0A1D1YX77"/>
<name>A0A1D1YX77_9ARAE</name>
<evidence type="ECO:0000256" key="11">
    <source>
        <dbReference type="ARBA" id="ARBA00023180"/>
    </source>
</evidence>
<dbReference type="Gene3D" id="1.20.58.1040">
    <property type="match status" value="1"/>
</dbReference>
<comment type="subcellular location">
    <subcellularLocation>
        <location evidence="2">Cell membrane</location>
        <topology evidence="2">Lipid-anchor</topology>
        <topology evidence="2">GPI-anchor</topology>
    </subcellularLocation>
</comment>
<keyword evidence="5" id="KW-1003">Cell membrane</keyword>